<accession>A0A0H2KSA1</accession>
<name>A0A0H2KSA1_9MICO</name>
<evidence type="ECO:0000313" key="2">
    <source>
        <dbReference type="Proteomes" id="UP000035265"/>
    </source>
</evidence>
<dbReference type="PATRIC" id="fig|264251.5.peg.185"/>
<keyword evidence="2" id="KW-1185">Reference proteome</keyword>
<comment type="caution">
    <text evidence="1">The sequence shown here is derived from an EMBL/GenBank/DDBJ whole genome shotgun (WGS) entry which is preliminary data.</text>
</comment>
<protein>
    <submittedName>
        <fullName evidence="1">Uncharacterized protein</fullName>
    </submittedName>
</protein>
<dbReference type="EMBL" id="JNBQ01000001">
    <property type="protein sequence ID" value="KLN36440.1"/>
    <property type="molecule type" value="Genomic_DNA"/>
</dbReference>
<dbReference type="AlphaFoldDB" id="A0A0H2KSA1"/>
<gene>
    <name evidence="1" type="ORF">FB00_00905</name>
</gene>
<reference evidence="1 2" key="1">
    <citation type="submission" date="2014-05" db="EMBL/GenBank/DDBJ databases">
        <title>Cellulosimicrobium funkei U11 genome.</title>
        <authorList>
            <person name="Hu C."/>
            <person name="Gong Y."/>
            <person name="Wan W."/>
            <person name="Jiang M."/>
        </authorList>
    </citation>
    <scope>NUCLEOTIDE SEQUENCE [LARGE SCALE GENOMIC DNA]</scope>
    <source>
        <strain evidence="1 2">U11</strain>
    </source>
</reference>
<dbReference type="Proteomes" id="UP000035265">
    <property type="component" value="Unassembled WGS sequence"/>
</dbReference>
<sequence>MTIRSSGPIPNPIEWLLVSDTDFDEFSGRATADDVYAAAQHAFRCPTCDRLHVFWSGLAEPSTVYTREG</sequence>
<evidence type="ECO:0000313" key="1">
    <source>
        <dbReference type="EMBL" id="KLN36440.1"/>
    </source>
</evidence>
<proteinExistence type="predicted"/>
<organism evidence="1 2">
    <name type="scientific">Cellulosimicrobium funkei</name>
    <dbReference type="NCBI Taxonomy" id="264251"/>
    <lineage>
        <taxon>Bacteria</taxon>
        <taxon>Bacillati</taxon>
        <taxon>Actinomycetota</taxon>
        <taxon>Actinomycetes</taxon>
        <taxon>Micrococcales</taxon>
        <taxon>Promicromonosporaceae</taxon>
        <taxon>Cellulosimicrobium</taxon>
    </lineage>
</organism>